<organism evidence="1 2">
    <name type="scientific">Russula earlei</name>
    <dbReference type="NCBI Taxonomy" id="71964"/>
    <lineage>
        <taxon>Eukaryota</taxon>
        <taxon>Fungi</taxon>
        <taxon>Dikarya</taxon>
        <taxon>Basidiomycota</taxon>
        <taxon>Agaricomycotina</taxon>
        <taxon>Agaricomycetes</taxon>
        <taxon>Russulales</taxon>
        <taxon>Russulaceae</taxon>
        <taxon>Russula</taxon>
    </lineage>
</organism>
<comment type="caution">
    <text evidence="1">The sequence shown here is derived from an EMBL/GenBank/DDBJ whole genome shotgun (WGS) entry which is preliminary data.</text>
</comment>
<sequence length="245" mass="27643">MEATADWHKHCPPFIFASSDGMKSPSTARRVHIRRLRDILHLSIQRGDLHLARRAFGLLTRCEEIEWVDMWKIGLIILAVNPPPPCDSIPGTARHIEFLRVMMLQHPEERESLVQELVLSLAMAGRERDALDELELYLPSPPYQDNAVLHTYAGFLCLRLASVADADSSRDAQGQNIDASKENLLRGAQQHLERAHALDPEGVIAPMFIHKLATLTPEDGTVPNESDDDMMEVDSKGLHRKRIRI</sequence>
<proteinExistence type="predicted"/>
<dbReference type="EMBL" id="JAGFNK010000144">
    <property type="protein sequence ID" value="KAI9507019.1"/>
    <property type="molecule type" value="Genomic_DNA"/>
</dbReference>
<name>A0ACC0U5Q6_9AGAM</name>
<protein>
    <submittedName>
        <fullName evidence="1">Uncharacterized protein</fullName>
    </submittedName>
</protein>
<keyword evidence="2" id="KW-1185">Reference proteome</keyword>
<evidence type="ECO:0000313" key="1">
    <source>
        <dbReference type="EMBL" id="KAI9507019.1"/>
    </source>
</evidence>
<dbReference type="Proteomes" id="UP001207468">
    <property type="component" value="Unassembled WGS sequence"/>
</dbReference>
<accession>A0ACC0U5Q6</accession>
<reference evidence="1" key="1">
    <citation type="submission" date="2021-03" db="EMBL/GenBank/DDBJ databases">
        <title>Evolutionary priming and transition to the ectomycorrhizal habit in an iconic lineage of mushroom-forming fungi: is preadaptation a requirement?</title>
        <authorList>
            <consortium name="DOE Joint Genome Institute"/>
            <person name="Looney B.P."/>
            <person name="Miyauchi S."/>
            <person name="Morin E."/>
            <person name="Drula E."/>
            <person name="Courty P.E."/>
            <person name="Chicoki N."/>
            <person name="Fauchery L."/>
            <person name="Kohler A."/>
            <person name="Kuo A."/>
            <person name="LaButti K."/>
            <person name="Pangilinan J."/>
            <person name="Lipzen A."/>
            <person name="Riley R."/>
            <person name="Andreopoulos W."/>
            <person name="He G."/>
            <person name="Johnson J."/>
            <person name="Barry K.W."/>
            <person name="Grigoriev I.V."/>
            <person name="Nagy L."/>
            <person name="Hibbett D."/>
            <person name="Henrissat B."/>
            <person name="Matheny P.B."/>
            <person name="Labbe J."/>
            <person name="Martin A.F."/>
        </authorList>
    </citation>
    <scope>NUCLEOTIDE SEQUENCE</scope>
    <source>
        <strain evidence="1">BPL698</strain>
    </source>
</reference>
<gene>
    <name evidence="1" type="ORF">F5148DRAFT_165516</name>
</gene>
<evidence type="ECO:0000313" key="2">
    <source>
        <dbReference type="Proteomes" id="UP001207468"/>
    </source>
</evidence>